<sequence>MDSSKDSDNEELMAETPGYVSNAKLAERISALVDRWNTREGQMIALLTQPQGAVTVTDGLGKDHVLPSFLQLSKDVSELVDELTGAVSGASEFANMARLYAEGAQASANDAQTSAEDAAQQLADATDQAEASAASATASAASASASESSNQSAGLHDSAASASAADADADAIQAANSKAQAVASASAAASSEAQAASYAHQAEDWSDHAQSWANAPAGTEIEPGAFSAKHWSEQAKASLTGTLVYRGGWDAGTGSFPSGGNTGAFYKVTTGGSIGGRQYNPGDQIVHNGSGWDHIDNTEQVTSVAGKSGAVQLVPSDISGLGTLATRDSVDFSSHVTNKPASYPPSGHMHTKGDVGLSNVDNTSDANKPVSNAQQAALDTKAPIDKPSFTGGVTVRNSSLRLSGWGGIANDGVVYFGASDSWLFKQGDAFRFQIEGKFNASLDSSGTVWTSGNFNPASKVDMGGQPRFAGVFVGANNDQYFYAEDANQSVVLRFGYGTSFKYAKWNGVTGAFTAPHLIAGGSGNGAYVQIGDDVRLVDIGRSHTTAIQSTANGNIGFLQFGTGPTIGWDGTTLQAAGQELKHAGNTGYYGVSGRQHSDWNTCVTQGIWMAVGATNSPDNSDWWLGHVTVHNGDWVQQEVINFTSNPPKQFRRQRQGGSWGACQQCGMVIVSTTDPGGADGVLWIQP</sequence>
<dbReference type="KEGG" id="xac:XAC1068"/>
<name>A0AAI7ZDU2_XANAC</name>
<dbReference type="Proteomes" id="UP000000576">
    <property type="component" value="Chromosome"/>
</dbReference>
<dbReference type="GeneID" id="66910249"/>
<feature type="region of interest" description="Disordered" evidence="1">
    <location>
        <begin position="108"/>
        <end position="134"/>
    </location>
</feature>
<protein>
    <submittedName>
        <fullName evidence="2">Phage-related tail protein</fullName>
    </submittedName>
</protein>
<evidence type="ECO:0000256" key="1">
    <source>
        <dbReference type="SAM" id="MobiDB-lite"/>
    </source>
</evidence>
<feature type="compositionally biased region" description="Low complexity" evidence="1">
    <location>
        <begin position="115"/>
        <end position="134"/>
    </location>
</feature>
<dbReference type="EMBL" id="AE008923">
    <property type="protein sequence ID" value="AAM35948.1"/>
    <property type="molecule type" value="Genomic_DNA"/>
</dbReference>
<accession>A0AAI7ZDU2</accession>
<dbReference type="RefSeq" id="WP_011050688.1">
    <property type="nucleotide sequence ID" value="NC_003919.1"/>
</dbReference>
<feature type="region of interest" description="Disordered" evidence="1">
    <location>
        <begin position="334"/>
        <end position="383"/>
    </location>
</feature>
<organism evidence="2 3">
    <name type="scientific">Xanthomonas axonopodis pv. citri (strain 306)</name>
    <dbReference type="NCBI Taxonomy" id="190486"/>
    <lineage>
        <taxon>Bacteria</taxon>
        <taxon>Pseudomonadati</taxon>
        <taxon>Pseudomonadota</taxon>
        <taxon>Gammaproteobacteria</taxon>
        <taxon>Lysobacterales</taxon>
        <taxon>Lysobacteraceae</taxon>
        <taxon>Xanthomonas</taxon>
    </lineage>
</organism>
<evidence type="ECO:0000313" key="3">
    <source>
        <dbReference type="Proteomes" id="UP000000576"/>
    </source>
</evidence>
<evidence type="ECO:0000313" key="2">
    <source>
        <dbReference type="EMBL" id="AAM35948.1"/>
    </source>
</evidence>
<gene>
    <name evidence="2" type="primary">stf</name>
    <name evidence="2" type="ordered locus">XAC1068</name>
</gene>
<dbReference type="CDD" id="cd19958">
    <property type="entry name" value="pyocin_knob"/>
    <property type="match status" value="1"/>
</dbReference>
<feature type="compositionally biased region" description="Polar residues" evidence="1">
    <location>
        <begin position="359"/>
        <end position="377"/>
    </location>
</feature>
<proteinExistence type="predicted"/>
<dbReference type="AlphaFoldDB" id="A0AAI7ZDU2"/>
<reference evidence="2 3" key="1">
    <citation type="journal article" date="2002" name="Nature">
        <title>Comparison of the genomes of two Xanthomonas pathogens with differing host specificities.</title>
        <authorList>
            <person name="da Silva A.C."/>
            <person name="Ferro J.A."/>
            <person name="Reinach F.C."/>
            <person name="Farah C.S."/>
            <person name="Furlan L.R."/>
            <person name="Quaggio R.B."/>
            <person name="Monteiro-Vitorello C.B."/>
            <person name="Van Sluys M.A."/>
            <person name="Almeida N.F."/>
            <person name="Alves L.M."/>
            <person name="do Amaral A.M."/>
            <person name="Bertolini M.C."/>
            <person name="Camargo L.E."/>
            <person name="Camarotte G."/>
            <person name="Cannavan F."/>
            <person name="Cardozo J."/>
            <person name="Chambergo F."/>
            <person name="Ciapina L.P."/>
            <person name="Cicarelli R.M."/>
            <person name="Coutinho L.L."/>
            <person name="Cursino-Santos J.R."/>
            <person name="El-Dorry H."/>
            <person name="Faria J.B."/>
            <person name="Ferreira A.J."/>
            <person name="Ferreira R.C."/>
            <person name="Ferro M.I."/>
            <person name="Formighieri E.F."/>
            <person name="Franco M.C."/>
            <person name="Greggio C.C."/>
            <person name="Gruber A."/>
            <person name="Katsuyama A.M."/>
            <person name="Kishi L.T."/>
            <person name="Leite R.P."/>
            <person name="Lemos E.G."/>
            <person name="Lemos M.V."/>
            <person name="Locali E.C."/>
            <person name="Machado M.A."/>
            <person name="Madeira A.M."/>
            <person name="Martinez-Rossi N.M."/>
            <person name="Martins E.C."/>
            <person name="Meidanis J."/>
            <person name="Menck C.F."/>
            <person name="Miyaki C.Y."/>
            <person name="Moon D.H."/>
            <person name="Moreira L.M."/>
            <person name="Novo M.T."/>
            <person name="Okura V.K."/>
            <person name="Oliveira M.C."/>
            <person name="Oliveira V.R."/>
            <person name="Pereira H.A."/>
            <person name="Rossi A."/>
            <person name="Sena J.A."/>
            <person name="Silva C."/>
            <person name="de Souza R.F."/>
            <person name="Spinola L.A."/>
            <person name="Takita M.A."/>
            <person name="Tamura R.E."/>
            <person name="Teixeira E.C."/>
            <person name="Tezza R.I."/>
            <person name="Trindade dos Santos M."/>
            <person name="Truffi D."/>
            <person name="Tsai S.M."/>
            <person name="White F.F."/>
            <person name="Setubal J.C."/>
            <person name="Kitajima J.P."/>
        </authorList>
    </citation>
    <scope>NUCLEOTIDE SEQUENCE [LARGE SCALE GENOMIC DNA]</scope>
    <source>
        <strain evidence="2 3">306</strain>
    </source>
</reference>